<accession>A0A1F4ZUA4</accession>
<evidence type="ECO:0000256" key="5">
    <source>
        <dbReference type="ARBA" id="ARBA00023239"/>
    </source>
</evidence>
<dbReference type="EC" id="4.2.2.29" evidence="7"/>
<dbReference type="EMBL" id="MEXR01000043">
    <property type="protein sequence ID" value="OGD08964.1"/>
    <property type="molecule type" value="Genomic_DNA"/>
</dbReference>
<dbReference type="NCBIfam" id="TIGR00247">
    <property type="entry name" value="endolytic transglycosylase MltG"/>
    <property type="match status" value="1"/>
</dbReference>
<keyword evidence="5 7" id="KW-0456">Lyase</keyword>
<dbReference type="STRING" id="1797263.A2397_05720"/>
<organism evidence="8 9">
    <name type="scientific">Candidatus Amesbacteria bacterium RIFOXYB1_FULL_44_23</name>
    <dbReference type="NCBI Taxonomy" id="1797263"/>
    <lineage>
        <taxon>Bacteria</taxon>
        <taxon>Candidatus Amesiibacteriota</taxon>
    </lineage>
</organism>
<keyword evidence="2 7" id="KW-0812">Transmembrane</keyword>
<comment type="caution">
    <text evidence="8">The sequence shown here is derived from an EMBL/GenBank/DDBJ whole genome shotgun (WGS) entry which is preliminary data.</text>
</comment>
<keyword evidence="4 7" id="KW-0472">Membrane</keyword>
<evidence type="ECO:0000256" key="7">
    <source>
        <dbReference type="HAMAP-Rule" id="MF_02065"/>
    </source>
</evidence>
<comment type="function">
    <text evidence="7">Functions as a peptidoglycan terminase that cleaves nascent peptidoglycan strands endolytically to terminate their elongation.</text>
</comment>
<reference evidence="8 9" key="1">
    <citation type="journal article" date="2016" name="Nat. Commun.">
        <title>Thousands of microbial genomes shed light on interconnected biogeochemical processes in an aquifer system.</title>
        <authorList>
            <person name="Anantharaman K."/>
            <person name="Brown C.T."/>
            <person name="Hug L.A."/>
            <person name="Sharon I."/>
            <person name="Castelle C.J."/>
            <person name="Probst A.J."/>
            <person name="Thomas B.C."/>
            <person name="Singh A."/>
            <person name="Wilkins M.J."/>
            <person name="Karaoz U."/>
            <person name="Brodie E.L."/>
            <person name="Williams K.H."/>
            <person name="Hubbard S.S."/>
            <person name="Banfield J.F."/>
        </authorList>
    </citation>
    <scope>NUCLEOTIDE SEQUENCE [LARGE SCALE GENOMIC DNA]</scope>
</reference>
<proteinExistence type="inferred from homology"/>
<keyword evidence="6 7" id="KW-0961">Cell wall biogenesis/degradation</keyword>
<protein>
    <recommendedName>
        <fullName evidence="7">Endolytic murein transglycosylase</fullName>
        <ecNumber evidence="7">4.2.2.29</ecNumber>
    </recommendedName>
    <alternativeName>
        <fullName evidence="7">Peptidoglycan lytic transglycosylase</fullName>
    </alternativeName>
    <alternativeName>
        <fullName evidence="7">Peptidoglycan polymerization terminase</fullName>
    </alternativeName>
</protein>
<evidence type="ECO:0000256" key="4">
    <source>
        <dbReference type="ARBA" id="ARBA00023136"/>
    </source>
</evidence>
<comment type="catalytic activity">
    <reaction evidence="7">
        <text>a peptidoglycan chain = a peptidoglycan chain with N-acetyl-1,6-anhydromuramyl-[peptide] at the reducing end + a peptidoglycan chain with N-acetylglucosamine at the non-reducing end.</text>
        <dbReference type="EC" id="4.2.2.29"/>
    </reaction>
</comment>
<keyword evidence="3 7" id="KW-1133">Transmembrane helix</keyword>
<dbReference type="PANTHER" id="PTHR30518:SF2">
    <property type="entry name" value="ENDOLYTIC MUREIN TRANSGLYCOSYLASE"/>
    <property type="match status" value="1"/>
</dbReference>
<evidence type="ECO:0000256" key="3">
    <source>
        <dbReference type="ARBA" id="ARBA00022989"/>
    </source>
</evidence>
<dbReference type="Pfam" id="PF02618">
    <property type="entry name" value="YceG"/>
    <property type="match status" value="1"/>
</dbReference>
<dbReference type="PANTHER" id="PTHR30518">
    <property type="entry name" value="ENDOLYTIC MUREIN TRANSGLYCOSYLASE"/>
    <property type="match status" value="1"/>
</dbReference>
<dbReference type="GO" id="GO:0008932">
    <property type="term" value="F:lytic endotransglycosylase activity"/>
    <property type="evidence" value="ECO:0007669"/>
    <property type="project" value="UniProtKB-UniRule"/>
</dbReference>
<comment type="similarity">
    <text evidence="7">Belongs to the transglycosylase MltG family.</text>
</comment>
<dbReference type="GO" id="GO:0005886">
    <property type="term" value="C:plasma membrane"/>
    <property type="evidence" value="ECO:0007669"/>
    <property type="project" value="UniProtKB-UniRule"/>
</dbReference>
<dbReference type="GO" id="GO:0071555">
    <property type="term" value="P:cell wall organization"/>
    <property type="evidence" value="ECO:0007669"/>
    <property type="project" value="UniProtKB-KW"/>
</dbReference>
<dbReference type="GO" id="GO:0009252">
    <property type="term" value="P:peptidoglycan biosynthetic process"/>
    <property type="evidence" value="ECO:0007669"/>
    <property type="project" value="UniProtKB-UniRule"/>
</dbReference>
<dbReference type="Gene3D" id="3.30.1490.480">
    <property type="entry name" value="Endolytic murein transglycosylase"/>
    <property type="match status" value="1"/>
</dbReference>
<dbReference type="Proteomes" id="UP000176424">
    <property type="component" value="Unassembled WGS sequence"/>
</dbReference>
<evidence type="ECO:0000256" key="1">
    <source>
        <dbReference type="ARBA" id="ARBA00022475"/>
    </source>
</evidence>
<name>A0A1F4ZUA4_9BACT</name>
<evidence type="ECO:0000256" key="2">
    <source>
        <dbReference type="ARBA" id="ARBA00022692"/>
    </source>
</evidence>
<dbReference type="InterPro" id="IPR003770">
    <property type="entry name" value="MLTG-like"/>
</dbReference>
<dbReference type="AlphaFoldDB" id="A0A1F4ZUA4"/>
<evidence type="ECO:0000256" key="6">
    <source>
        <dbReference type="ARBA" id="ARBA00023316"/>
    </source>
</evidence>
<keyword evidence="1 7" id="KW-1003">Cell membrane</keyword>
<gene>
    <name evidence="7" type="primary">mltG</name>
    <name evidence="8" type="ORF">A2397_05720</name>
</gene>
<evidence type="ECO:0000313" key="8">
    <source>
        <dbReference type="EMBL" id="OGD08964.1"/>
    </source>
</evidence>
<feature type="site" description="Important for catalytic activity" evidence="7">
    <location>
        <position position="209"/>
    </location>
</feature>
<evidence type="ECO:0000313" key="9">
    <source>
        <dbReference type="Proteomes" id="UP000176424"/>
    </source>
</evidence>
<dbReference type="HAMAP" id="MF_02065">
    <property type="entry name" value="MltG"/>
    <property type="match status" value="1"/>
</dbReference>
<sequence length="325" mass="37425">MKKVVVVILVFLALLGVGGFVTYDKLFGAVDPKSPQESTFVVPMKEEEAKTISRLKTDGFIKDTWAFNFVLGYKKLRGQIKPGGYNLAKNLNAWQLAQKVTAAPDMKWIVIKEGIRKEQIAELMATKFGWSQKDVDDWNDLYTRQKLEYLEGVYFPDTYLIPVSEKNWELAQRLINRFNEKFAPFVEKFYEKNIQWTTGLKIASLIERETGDVKDMPLISGIIWKRLEIDMRLQIDATLQYAKGKVGDKWWSLVKPEDKYIDSPYNTYQNKGLPPTPICNPGLDAIEAALNPTETECLFYLHDPSGTMHCAETYEEHIENVKKYL</sequence>